<dbReference type="Gene3D" id="3.40.50.1970">
    <property type="match status" value="1"/>
</dbReference>
<comment type="caution">
    <text evidence="4">The sequence shown here is derived from an EMBL/GenBank/DDBJ whole genome shotgun (WGS) entry which is preliminary data.</text>
</comment>
<gene>
    <name evidence="4" type="primary">mdh</name>
    <name evidence="4" type="ORF">BWX89_00667</name>
</gene>
<dbReference type="Proteomes" id="UP000485562">
    <property type="component" value="Unassembled WGS sequence"/>
</dbReference>
<dbReference type="Pfam" id="PF00465">
    <property type="entry name" value="Fe-ADH"/>
    <property type="match status" value="1"/>
</dbReference>
<dbReference type="SUPFAM" id="SSF56796">
    <property type="entry name" value="Dehydroquinate synthase-like"/>
    <property type="match status" value="1"/>
</dbReference>
<evidence type="ECO:0000256" key="1">
    <source>
        <dbReference type="ARBA" id="ARBA00023002"/>
    </source>
</evidence>
<evidence type="ECO:0000259" key="3">
    <source>
        <dbReference type="Pfam" id="PF25137"/>
    </source>
</evidence>
<sequence>MKKFKFCCAPEVFDGKGSFEKLGEIAKNLNGSCAFVAIDESLARKTDIKEKTIKILEISGIRPVVYDRVLPEPTTDMGNECAEIARKNNCDITIGIGGGSTLDTAKAVAVLLKNPGRVEDYQGADKVKNPSVCKIMVPTTAGTGSEVTLTAVFIRAYEKQKAGINSSYLFPEAAILDPVLSLSLPKGPTASTGMDAFCHAIESYLSKQANFFTRPISMAAMKLIWKNLPVAFEKPENIQARQDMLHASFLAGVGLVNAGVTAVHSLSYPLGGLFGIGHGIGNALLLPYVLQSTLPYTQTEIEDIATELTGKKIDAQSFIDTLKEFEKSLSIPSKLSEVNIPQSAIMQLVEGAMQVKVPLGNHPTPITDQDIIKIYQSAF</sequence>
<dbReference type="InterPro" id="IPR039697">
    <property type="entry name" value="Alcohol_dehydrogenase_Fe"/>
</dbReference>
<proteinExistence type="predicted"/>
<dbReference type="PANTHER" id="PTHR11496:SF104">
    <property type="entry name" value="3-DEOXY-ALPHA-D-MANNO-OCTULOSONATE 8-OXIDASE"/>
    <property type="match status" value="1"/>
</dbReference>
<evidence type="ECO:0000259" key="2">
    <source>
        <dbReference type="Pfam" id="PF00465"/>
    </source>
</evidence>
<dbReference type="AlphaFoldDB" id="A0A1V6CB09"/>
<dbReference type="InterPro" id="IPR001670">
    <property type="entry name" value="ADH_Fe/GldA"/>
</dbReference>
<dbReference type="FunFam" id="3.40.50.1970:FF:000003">
    <property type="entry name" value="Alcohol dehydrogenase, iron-containing"/>
    <property type="match status" value="1"/>
</dbReference>
<dbReference type="InterPro" id="IPR056798">
    <property type="entry name" value="ADH_Fe_C"/>
</dbReference>
<dbReference type="PANTHER" id="PTHR11496">
    <property type="entry name" value="ALCOHOL DEHYDROGENASE"/>
    <property type="match status" value="1"/>
</dbReference>
<dbReference type="EMBL" id="MWDQ01000052">
    <property type="protein sequence ID" value="OQB74101.1"/>
    <property type="molecule type" value="Genomic_DNA"/>
</dbReference>
<dbReference type="Gene3D" id="1.20.1090.10">
    <property type="entry name" value="Dehydroquinate synthase-like - alpha domain"/>
    <property type="match status" value="1"/>
</dbReference>
<organism evidence="4">
    <name type="scientific">candidate division TA06 bacterium ADurb.Bin131</name>
    <dbReference type="NCBI Taxonomy" id="1852827"/>
    <lineage>
        <taxon>Bacteria</taxon>
        <taxon>Bacteria division TA06</taxon>
    </lineage>
</organism>
<feature type="domain" description="Fe-containing alcohol dehydrogenase-like C-terminal" evidence="3">
    <location>
        <begin position="189"/>
        <end position="379"/>
    </location>
</feature>
<dbReference type="Pfam" id="PF25137">
    <property type="entry name" value="ADH_Fe_C"/>
    <property type="match status" value="1"/>
</dbReference>
<reference evidence="4" key="1">
    <citation type="submission" date="2017-02" db="EMBL/GenBank/DDBJ databases">
        <title>Delving into the versatile metabolic prowess of the omnipresent phylum Bacteroidetes.</title>
        <authorList>
            <person name="Nobu M.K."/>
            <person name="Mei R."/>
            <person name="Narihiro T."/>
            <person name="Kuroda K."/>
            <person name="Liu W.-T."/>
        </authorList>
    </citation>
    <scope>NUCLEOTIDE SEQUENCE</scope>
    <source>
        <strain evidence="4">ADurb.Bin131</strain>
    </source>
</reference>
<accession>A0A1V6CB09</accession>
<dbReference type="EC" id="1.1.1.244" evidence="4"/>
<protein>
    <submittedName>
        <fullName evidence="4">NAD-dependent methanol dehydrogenase</fullName>
        <ecNumber evidence="4">1.1.1.244</ecNumber>
    </submittedName>
</protein>
<dbReference type="PROSITE" id="PS00913">
    <property type="entry name" value="ADH_IRON_1"/>
    <property type="match status" value="1"/>
</dbReference>
<dbReference type="GO" id="GO:0046872">
    <property type="term" value="F:metal ion binding"/>
    <property type="evidence" value="ECO:0007669"/>
    <property type="project" value="InterPro"/>
</dbReference>
<evidence type="ECO:0000313" key="4">
    <source>
        <dbReference type="EMBL" id="OQB74101.1"/>
    </source>
</evidence>
<dbReference type="InterPro" id="IPR018211">
    <property type="entry name" value="ADH_Fe_CS"/>
</dbReference>
<dbReference type="GO" id="GO:0050093">
    <property type="term" value="F:methanol dehydrogenase (NAD+) activity"/>
    <property type="evidence" value="ECO:0007669"/>
    <property type="project" value="UniProtKB-EC"/>
</dbReference>
<keyword evidence="1 4" id="KW-0560">Oxidoreductase</keyword>
<name>A0A1V6CB09_UNCT6</name>
<feature type="domain" description="Alcohol dehydrogenase iron-type/glycerol dehydrogenase GldA" evidence="2">
    <location>
        <begin position="11"/>
        <end position="178"/>
    </location>
</feature>
<dbReference type="CDD" id="cd08551">
    <property type="entry name" value="Fe-ADH"/>
    <property type="match status" value="1"/>
</dbReference>